<dbReference type="InterPro" id="IPR016125">
    <property type="entry name" value="Peptidase_C15-like"/>
</dbReference>
<comment type="function">
    <text evidence="2">Removes 5-oxoproline from various penultimate amino acid residues except L-proline.</text>
</comment>
<dbReference type="PROSITE" id="PS01333">
    <property type="entry name" value="PYRASE_GLU"/>
    <property type="match status" value="1"/>
</dbReference>
<sequence length="213" mass="23119">MNILITAFEAFNGESVNPAQLATADLPEHIEHHPIDVLVIPTSFKDSVVVIKSQLAKKTYDVVIAVGQAGGRSTITPERIAINIDDAVIPDNTGEQPINQPIQPKGPAAYFSDLPVKRMVQRLREAGIPSELSNTAGTFVCNHVMYQLAHLAKTSYPNMRTGFIHLPYATEQLQGREKVPAMPVSTMTRGLMLAIQTAIQFSEDSDGVLGTLS</sequence>
<evidence type="ECO:0000256" key="1">
    <source>
        <dbReference type="ARBA" id="ARBA00001770"/>
    </source>
</evidence>
<feature type="active site" evidence="10">
    <location>
        <position position="141"/>
    </location>
</feature>
<comment type="catalytic activity">
    <reaction evidence="1 9">
        <text>Release of an N-terminal pyroglutamyl group from a polypeptide, the second amino acid generally not being Pro.</text>
        <dbReference type="EC" id="3.4.19.3"/>
    </reaction>
</comment>
<dbReference type="AlphaFoldDB" id="A0AAE5SZ62"/>
<dbReference type="InterPro" id="IPR029762">
    <property type="entry name" value="PGP-I_bact-type"/>
</dbReference>
<dbReference type="InterPro" id="IPR000816">
    <property type="entry name" value="Peptidase_C15"/>
</dbReference>
<dbReference type="GO" id="GO:0005829">
    <property type="term" value="C:cytosol"/>
    <property type="evidence" value="ECO:0007669"/>
    <property type="project" value="InterPro"/>
</dbReference>
<evidence type="ECO:0000256" key="3">
    <source>
        <dbReference type="ARBA" id="ARBA00004496"/>
    </source>
</evidence>
<dbReference type="InterPro" id="IPR033694">
    <property type="entry name" value="PGPEP1_Cys_AS"/>
</dbReference>
<evidence type="ECO:0000256" key="10">
    <source>
        <dbReference type="PROSITE-ProRule" id="PRU10077"/>
    </source>
</evidence>
<dbReference type="SUPFAM" id="SSF53182">
    <property type="entry name" value="Pyrrolidone carboxyl peptidase (pyroglutamate aminopeptidase)"/>
    <property type="match status" value="1"/>
</dbReference>
<comment type="caution">
    <text evidence="11">The sequence shown here is derived from an EMBL/GenBank/DDBJ whole genome shotgun (WGS) entry which is preliminary data.</text>
</comment>
<evidence type="ECO:0000313" key="12">
    <source>
        <dbReference type="Proteomes" id="UP000242704"/>
    </source>
</evidence>
<dbReference type="PANTHER" id="PTHR23402">
    <property type="entry name" value="PROTEASE FAMILY C15 PYROGLUTAMYL-PEPTIDASE I-RELATED"/>
    <property type="match status" value="1"/>
</dbReference>
<comment type="subcellular location">
    <subcellularLocation>
        <location evidence="3">Cytoplasm</location>
    </subcellularLocation>
</comment>
<keyword evidence="6" id="KW-0645">Protease</keyword>
<dbReference type="Gene3D" id="3.40.630.20">
    <property type="entry name" value="Peptidase C15, pyroglutamyl peptidase I-like"/>
    <property type="match status" value="1"/>
</dbReference>
<reference evidence="11 12" key="1">
    <citation type="journal article" date="2016" name="Front. Microbiol.">
        <title>Comprehensive Phylogenetic Analysis of Bovine Non-aureus Staphylococci Species Based on Whole-Genome Sequencing.</title>
        <authorList>
            <person name="Naushad S."/>
            <person name="Barkema H.W."/>
            <person name="Luby C."/>
            <person name="Condas L.A."/>
            <person name="Nobrega D.B."/>
            <person name="Carson D.A."/>
            <person name="De Buck J."/>
        </authorList>
    </citation>
    <scope>NUCLEOTIDE SEQUENCE [LARGE SCALE GENOMIC DNA]</scope>
    <source>
        <strain evidence="11 12">SNUC 505</strain>
    </source>
</reference>
<dbReference type="InterPro" id="IPR033693">
    <property type="entry name" value="PGPEP1_Glu_AS"/>
</dbReference>
<evidence type="ECO:0000313" key="11">
    <source>
        <dbReference type="EMBL" id="PTG13202.1"/>
    </source>
</evidence>
<comment type="similarity">
    <text evidence="4">Belongs to the peptidase C15 family.</text>
</comment>
<evidence type="ECO:0000256" key="4">
    <source>
        <dbReference type="ARBA" id="ARBA00006641"/>
    </source>
</evidence>
<dbReference type="PANTHER" id="PTHR23402:SF1">
    <property type="entry name" value="PYROGLUTAMYL-PEPTIDASE I"/>
    <property type="match status" value="1"/>
</dbReference>
<dbReference type="CDD" id="cd00501">
    <property type="entry name" value="Peptidase_C15"/>
    <property type="match status" value="1"/>
</dbReference>
<proteinExistence type="inferred from homology"/>
<evidence type="ECO:0000256" key="2">
    <source>
        <dbReference type="ARBA" id="ARBA00002280"/>
    </source>
</evidence>
<protein>
    <recommendedName>
        <fullName evidence="9">Pyroglutamyl-peptidase I</fullName>
        <ecNumber evidence="9">3.4.19.3</ecNumber>
    </recommendedName>
</protein>
<dbReference type="EMBL" id="PZBZ01000039">
    <property type="protein sequence ID" value="PTG13202.1"/>
    <property type="molecule type" value="Genomic_DNA"/>
</dbReference>
<dbReference type="EC" id="3.4.19.3" evidence="9"/>
<name>A0AAE5SZ62_STACR</name>
<dbReference type="PIRSF" id="PIRSF015592">
    <property type="entry name" value="Prld-crbxl_pptds"/>
    <property type="match status" value="1"/>
</dbReference>
<keyword evidence="5" id="KW-0963">Cytoplasm</keyword>
<keyword evidence="8" id="KW-0788">Thiol protease</keyword>
<keyword evidence="7" id="KW-0378">Hydrolase</keyword>
<dbReference type="GO" id="GO:0016920">
    <property type="term" value="F:pyroglutamyl-peptidase activity"/>
    <property type="evidence" value="ECO:0007669"/>
    <property type="project" value="UniProtKB-EC"/>
</dbReference>
<evidence type="ECO:0000256" key="6">
    <source>
        <dbReference type="ARBA" id="ARBA00022670"/>
    </source>
</evidence>
<evidence type="ECO:0000256" key="8">
    <source>
        <dbReference type="ARBA" id="ARBA00022807"/>
    </source>
</evidence>
<dbReference type="PROSITE" id="PS01334">
    <property type="entry name" value="PYRASE_CYS"/>
    <property type="match status" value="1"/>
</dbReference>
<evidence type="ECO:0000256" key="9">
    <source>
        <dbReference type="PROSITE-ProRule" id="PRU10076"/>
    </source>
</evidence>
<evidence type="ECO:0000256" key="7">
    <source>
        <dbReference type="ARBA" id="ARBA00022801"/>
    </source>
</evidence>
<dbReference type="FunFam" id="3.40.630.20:FF:000001">
    <property type="entry name" value="Pyrrolidone-carboxylate peptidase"/>
    <property type="match status" value="1"/>
</dbReference>
<dbReference type="NCBIfam" id="NF009676">
    <property type="entry name" value="PRK13197.1"/>
    <property type="match status" value="1"/>
</dbReference>
<dbReference type="GO" id="GO:0006508">
    <property type="term" value="P:proteolysis"/>
    <property type="evidence" value="ECO:0007669"/>
    <property type="project" value="UniProtKB-KW"/>
</dbReference>
<evidence type="ECO:0000256" key="5">
    <source>
        <dbReference type="ARBA" id="ARBA00022490"/>
    </source>
</evidence>
<accession>A0AAE5SZ62</accession>
<dbReference type="Pfam" id="PF01470">
    <property type="entry name" value="Peptidase_C15"/>
    <property type="match status" value="1"/>
</dbReference>
<dbReference type="RefSeq" id="WP_107360712.1">
    <property type="nucleotide sequence ID" value="NZ_JAHSUP010000003.1"/>
</dbReference>
<dbReference type="NCBIfam" id="TIGR00504">
    <property type="entry name" value="pyro_pdase"/>
    <property type="match status" value="1"/>
</dbReference>
<gene>
    <name evidence="11" type="primary">pcp</name>
    <name evidence="11" type="ORF">BU653_07950</name>
</gene>
<feature type="active site" evidence="9">
    <location>
        <position position="78"/>
    </location>
</feature>
<dbReference type="InterPro" id="IPR036440">
    <property type="entry name" value="Peptidase_C15-like_sf"/>
</dbReference>
<organism evidence="11 12">
    <name type="scientific">Staphylococcus chromogenes</name>
    <name type="common">Staphylococcus hyicus subsp. chromogenes</name>
    <dbReference type="NCBI Taxonomy" id="46126"/>
    <lineage>
        <taxon>Bacteria</taxon>
        <taxon>Bacillati</taxon>
        <taxon>Bacillota</taxon>
        <taxon>Bacilli</taxon>
        <taxon>Bacillales</taxon>
        <taxon>Staphylococcaceae</taxon>
        <taxon>Staphylococcus</taxon>
    </lineage>
</organism>
<dbReference type="PRINTS" id="PR00706">
    <property type="entry name" value="PYROGLUPTASE"/>
</dbReference>
<dbReference type="Proteomes" id="UP000242704">
    <property type="component" value="Unassembled WGS sequence"/>
</dbReference>